<proteinExistence type="predicted"/>
<evidence type="ECO:0000313" key="2">
    <source>
        <dbReference type="Proteomes" id="UP001059663"/>
    </source>
</evidence>
<reference evidence="1" key="1">
    <citation type="submission" date="2021-11" db="EMBL/GenBank/DDBJ databases">
        <title>Study of the species diversity of bacterial strains isolated from a unique natural object - Shulgan-Tash cave (Bashkiria).</title>
        <authorList>
            <person name="Sazanova A.L."/>
            <person name="Chirak E.R."/>
            <person name="Safronova V.I."/>
        </authorList>
    </citation>
    <scope>NUCLEOTIDE SEQUENCE</scope>
    <source>
        <strain evidence="1">P1</strain>
    </source>
</reference>
<accession>A0AC61U399</accession>
<dbReference type="Proteomes" id="UP001059663">
    <property type="component" value="Chromosome"/>
</dbReference>
<sequence length="52" mass="6154">MRRRLRGAYEGDTTRPKWPEPIHPADGMKRPAAEQAAIERRLREWGEVLERL</sequence>
<dbReference type="EMBL" id="CP087977">
    <property type="protein sequence ID" value="UUZ44479.1"/>
    <property type="molecule type" value="Genomic_DNA"/>
</dbReference>
<name>A0AC61U399_9MICO</name>
<protein>
    <submittedName>
        <fullName evidence="1">Uncharacterized protein</fullName>
    </submittedName>
</protein>
<gene>
    <name evidence="1" type="ORF">LP422_19130</name>
</gene>
<evidence type="ECO:0000313" key="1">
    <source>
        <dbReference type="EMBL" id="UUZ44479.1"/>
    </source>
</evidence>
<organism evidence="1 2">
    <name type="scientific">Janibacter limosus</name>
    <dbReference type="NCBI Taxonomy" id="53458"/>
    <lineage>
        <taxon>Bacteria</taxon>
        <taxon>Bacillati</taxon>
        <taxon>Actinomycetota</taxon>
        <taxon>Actinomycetes</taxon>
        <taxon>Micrococcales</taxon>
        <taxon>Intrasporangiaceae</taxon>
        <taxon>Janibacter</taxon>
    </lineage>
</organism>